<dbReference type="InterPro" id="IPR006553">
    <property type="entry name" value="Leu-rich_rpt_Cys-con_subtyp"/>
</dbReference>
<gene>
    <name evidence="2" type="ORF">C1645_736096</name>
</gene>
<dbReference type="OrthoDB" id="421226at2759"/>
<dbReference type="Proteomes" id="UP000265703">
    <property type="component" value="Unassembled WGS sequence"/>
</dbReference>
<sequence length="320" mass="36566">MVREWNFRDSNSINYISECCPNIEKLSCNNESFILCDDNVKSEELRTKTILKNWNNLKSITLYHGCGTNLILEAIKINCNRLEELILVNCSANDIGLIEIFKTCKGLKSLRLNKCCEISDQSLIVISNYCNSLINLDLRDCDKISDNGILALANSNFSKNLFSLYLEALNIKELSLLILAKNSTNLRELHLRRLDSVNDEIVAAFSIGSKSCLKRLNLHLCPKFIGWGIKEATEIKELSLFMQNIKLQVLDSICETCQSLEKFTLDITNYSFFSHNRDIINTISQLKNLKSLALFCGINFSTFEIYELKRRCKKLAQINC</sequence>
<keyword evidence="3" id="KW-1185">Reference proteome</keyword>
<protein>
    <recommendedName>
        <fullName evidence="1">F-box/LRR-repeat protein 15-like leucin rich repeat domain-containing protein</fullName>
    </recommendedName>
</protein>
<dbReference type="SUPFAM" id="SSF52047">
    <property type="entry name" value="RNI-like"/>
    <property type="match status" value="1"/>
</dbReference>
<reference evidence="2 3" key="1">
    <citation type="submission" date="2018-06" db="EMBL/GenBank/DDBJ databases">
        <title>Comparative genomics reveals the genomic features of Rhizophagus irregularis, R. cerebriforme, R. diaphanum and Gigaspora rosea, and their symbiotic lifestyle signature.</title>
        <authorList>
            <person name="Morin E."/>
            <person name="San Clemente H."/>
            <person name="Chen E.C.H."/>
            <person name="De La Providencia I."/>
            <person name="Hainaut M."/>
            <person name="Kuo A."/>
            <person name="Kohler A."/>
            <person name="Murat C."/>
            <person name="Tang N."/>
            <person name="Roy S."/>
            <person name="Loubradou J."/>
            <person name="Henrissat B."/>
            <person name="Grigoriev I.V."/>
            <person name="Corradi N."/>
            <person name="Roux C."/>
            <person name="Martin F.M."/>
        </authorList>
    </citation>
    <scope>NUCLEOTIDE SEQUENCE [LARGE SCALE GENOMIC DNA]</scope>
    <source>
        <strain evidence="2 3">DAOM 227022</strain>
    </source>
</reference>
<dbReference type="GO" id="GO:0019005">
    <property type="term" value="C:SCF ubiquitin ligase complex"/>
    <property type="evidence" value="ECO:0007669"/>
    <property type="project" value="TreeGrafter"/>
</dbReference>
<evidence type="ECO:0000313" key="3">
    <source>
        <dbReference type="Proteomes" id="UP000265703"/>
    </source>
</evidence>
<evidence type="ECO:0000259" key="1">
    <source>
        <dbReference type="Pfam" id="PF25372"/>
    </source>
</evidence>
<dbReference type="GO" id="GO:0031146">
    <property type="term" value="P:SCF-dependent proteasomal ubiquitin-dependent protein catabolic process"/>
    <property type="evidence" value="ECO:0007669"/>
    <property type="project" value="TreeGrafter"/>
</dbReference>
<dbReference type="STRING" id="658196.A0A397TCX0"/>
<accession>A0A397TCX0</accession>
<evidence type="ECO:0000313" key="2">
    <source>
        <dbReference type="EMBL" id="RIA92744.1"/>
    </source>
</evidence>
<dbReference type="InterPro" id="IPR057207">
    <property type="entry name" value="FBXL15_LRR"/>
</dbReference>
<feature type="domain" description="F-box/LRR-repeat protein 15-like leucin rich repeat" evidence="1">
    <location>
        <begin position="78"/>
        <end position="222"/>
    </location>
</feature>
<dbReference type="Gene3D" id="3.80.10.10">
    <property type="entry name" value="Ribonuclease Inhibitor"/>
    <property type="match status" value="1"/>
</dbReference>
<dbReference type="InterPro" id="IPR032675">
    <property type="entry name" value="LRR_dom_sf"/>
</dbReference>
<comment type="caution">
    <text evidence="2">The sequence shown here is derived from an EMBL/GenBank/DDBJ whole genome shotgun (WGS) entry which is preliminary data.</text>
</comment>
<dbReference type="Pfam" id="PF25372">
    <property type="entry name" value="DUF7885"/>
    <property type="match status" value="1"/>
</dbReference>
<dbReference type="AlphaFoldDB" id="A0A397TCX0"/>
<name>A0A397TCX0_9GLOM</name>
<organism evidence="2 3">
    <name type="scientific">Glomus cerebriforme</name>
    <dbReference type="NCBI Taxonomy" id="658196"/>
    <lineage>
        <taxon>Eukaryota</taxon>
        <taxon>Fungi</taxon>
        <taxon>Fungi incertae sedis</taxon>
        <taxon>Mucoromycota</taxon>
        <taxon>Glomeromycotina</taxon>
        <taxon>Glomeromycetes</taxon>
        <taxon>Glomerales</taxon>
        <taxon>Glomeraceae</taxon>
        <taxon>Glomus</taxon>
    </lineage>
</organism>
<proteinExistence type="predicted"/>
<dbReference type="PANTHER" id="PTHR13318:SF105">
    <property type="entry name" value="F-BOX_LRR-REPEAT PROTEIN 3"/>
    <property type="match status" value="1"/>
</dbReference>
<dbReference type="SMART" id="SM00367">
    <property type="entry name" value="LRR_CC"/>
    <property type="match status" value="4"/>
</dbReference>
<dbReference type="EMBL" id="QKYT01000118">
    <property type="protein sequence ID" value="RIA92744.1"/>
    <property type="molecule type" value="Genomic_DNA"/>
</dbReference>
<dbReference type="PANTHER" id="PTHR13318">
    <property type="entry name" value="PARTNER OF PAIRED, ISOFORM B-RELATED"/>
    <property type="match status" value="1"/>
</dbReference>